<dbReference type="Proteomes" id="UP000479132">
    <property type="component" value="Unassembled WGS sequence"/>
</dbReference>
<organism evidence="1 2">
    <name type="scientific">Fodinibius halophilus</name>
    <dbReference type="NCBI Taxonomy" id="1736908"/>
    <lineage>
        <taxon>Bacteria</taxon>
        <taxon>Pseudomonadati</taxon>
        <taxon>Balneolota</taxon>
        <taxon>Balneolia</taxon>
        <taxon>Balneolales</taxon>
        <taxon>Balneolaceae</taxon>
        <taxon>Fodinibius</taxon>
    </lineage>
</organism>
<gene>
    <name evidence="1" type="ORF">G3569_11450</name>
</gene>
<dbReference type="EMBL" id="JAALLS010000014">
    <property type="protein sequence ID" value="NGP88974.1"/>
    <property type="molecule type" value="Genomic_DNA"/>
</dbReference>
<name>A0A6M1TDX9_9BACT</name>
<proteinExistence type="predicted"/>
<keyword evidence="2" id="KW-1185">Reference proteome</keyword>
<protein>
    <submittedName>
        <fullName evidence="1">Uncharacterized protein</fullName>
    </submittedName>
</protein>
<dbReference type="RefSeq" id="WP_165269244.1">
    <property type="nucleotide sequence ID" value="NZ_JAALLS010000014.1"/>
</dbReference>
<evidence type="ECO:0000313" key="1">
    <source>
        <dbReference type="EMBL" id="NGP88974.1"/>
    </source>
</evidence>
<evidence type="ECO:0000313" key="2">
    <source>
        <dbReference type="Proteomes" id="UP000479132"/>
    </source>
</evidence>
<comment type="caution">
    <text evidence="1">The sequence shown here is derived from an EMBL/GenBank/DDBJ whole genome shotgun (WGS) entry which is preliminary data.</text>
</comment>
<dbReference type="AlphaFoldDB" id="A0A6M1TDX9"/>
<sequence>MSAFHNYWCSGCDLEGSSTCTWGDFFYQIGTYRFSIPRRAGVCYNCESITAVEILPDQTALHKKVKQIKGKSAPTGYLAEQIELASLLEKRESQPRCLECGSHNFQVIPKIDVGPGRLTLNTPRKTNLIHKKCGGKIYVRQPLLHIDGHDRKERFYTKEGIEVTYQTHPIFKF</sequence>
<accession>A0A6M1TDX9</accession>
<reference evidence="1 2" key="1">
    <citation type="submission" date="2020-02" db="EMBL/GenBank/DDBJ databases">
        <title>Aliifodinibius halophilus 2W32, complete genome.</title>
        <authorList>
            <person name="Li Y."/>
            <person name="Wu S."/>
        </authorList>
    </citation>
    <scope>NUCLEOTIDE SEQUENCE [LARGE SCALE GENOMIC DNA]</scope>
    <source>
        <strain evidence="1 2">2W32</strain>
    </source>
</reference>